<dbReference type="EMBL" id="QBLH01002544">
    <property type="protein sequence ID" value="TGZ48137.1"/>
    <property type="molecule type" value="Genomic_DNA"/>
</dbReference>
<name>A0A4S2KJV8_9HYME</name>
<dbReference type="AlphaFoldDB" id="A0A4S2KJV8"/>
<feature type="compositionally biased region" description="Basic and acidic residues" evidence="1">
    <location>
        <begin position="42"/>
        <end position="54"/>
    </location>
</feature>
<feature type="compositionally biased region" description="Basic residues" evidence="1">
    <location>
        <begin position="188"/>
        <end position="197"/>
    </location>
</feature>
<sequence>MGIANERNESGRDEARVIVATRRGVEFNSVFDERATAANTKRQREEKQEEDAGAKNKTHRRSCRYEVHCFTVGASTRDARRPCTWRPDLLGKRDDVRHRVPLRHAIAPTDSSTFLRVSLSPFRSPDNGGRALRSVSYVPTRAERLRAGYGRNRARFSETYVRLNRFAGVKPAGRRRLLPVERDGKGGKKEKRKRRRTVGTCGEASVAPAWRGTGGNEEVEGGSGTARRRERKMERGRGRDRGGERARDEDRDSISLTASGWRRGARTTLPFPPTKDRSPSSVPAWRGFPTGAFTTYNLPHAFLVRLPDSARAEATNALTSVSRYLRKRNRLLDLRRSITEMITVVQ</sequence>
<dbReference type="Proteomes" id="UP000310200">
    <property type="component" value="Unassembled WGS sequence"/>
</dbReference>
<evidence type="ECO:0000313" key="2">
    <source>
        <dbReference type="EMBL" id="TGZ48137.1"/>
    </source>
</evidence>
<organism evidence="2 3">
    <name type="scientific">Temnothorax longispinosus</name>
    <dbReference type="NCBI Taxonomy" id="300112"/>
    <lineage>
        <taxon>Eukaryota</taxon>
        <taxon>Metazoa</taxon>
        <taxon>Ecdysozoa</taxon>
        <taxon>Arthropoda</taxon>
        <taxon>Hexapoda</taxon>
        <taxon>Insecta</taxon>
        <taxon>Pterygota</taxon>
        <taxon>Neoptera</taxon>
        <taxon>Endopterygota</taxon>
        <taxon>Hymenoptera</taxon>
        <taxon>Apocrita</taxon>
        <taxon>Aculeata</taxon>
        <taxon>Formicoidea</taxon>
        <taxon>Formicidae</taxon>
        <taxon>Myrmicinae</taxon>
        <taxon>Temnothorax</taxon>
    </lineage>
</organism>
<proteinExistence type="predicted"/>
<feature type="compositionally biased region" description="Basic and acidic residues" evidence="1">
    <location>
        <begin position="178"/>
        <end position="187"/>
    </location>
</feature>
<protein>
    <submittedName>
        <fullName evidence="2">Uncharacterized protein</fullName>
    </submittedName>
</protein>
<accession>A0A4S2KJV8</accession>
<evidence type="ECO:0000313" key="3">
    <source>
        <dbReference type="Proteomes" id="UP000310200"/>
    </source>
</evidence>
<feature type="compositionally biased region" description="Basic and acidic residues" evidence="1">
    <location>
        <begin position="231"/>
        <end position="253"/>
    </location>
</feature>
<feature type="region of interest" description="Disordered" evidence="1">
    <location>
        <begin position="177"/>
        <end position="283"/>
    </location>
</feature>
<reference evidence="2 3" key="1">
    <citation type="journal article" date="2019" name="Philos. Trans. R. Soc. Lond., B, Biol. Sci.">
        <title>Ant behaviour and brain gene expression of defending hosts depend on the ecological success of the intruding social parasite.</title>
        <authorList>
            <person name="Kaur R."/>
            <person name="Stoldt M."/>
            <person name="Jongepier E."/>
            <person name="Feldmeyer B."/>
            <person name="Menzel F."/>
            <person name="Bornberg-Bauer E."/>
            <person name="Foitzik S."/>
        </authorList>
    </citation>
    <scope>NUCLEOTIDE SEQUENCE [LARGE SCALE GENOMIC DNA]</scope>
    <source>
        <tissue evidence="2">Whole body</tissue>
    </source>
</reference>
<keyword evidence="3" id="KW-1185">Reference proteome</keyword>
<feature type="region of interest" description="Disordered" evidence="1">
    <location>
        <begin position="34"/>
        <end position="57"/>
    </location>
</feature>
<evidence type="ECO:0000256" key="1">
    <source>
        <dbReference type="SAM" id="MobiDB-lite"/>
    </source>
</evidence>
<comment type="caution">
    <text evidence="2">The sequence shown here is derived from an EMBL/GenBank/DDBJ whole genome shotgun (WGS) entry which is preliminary data.</text>
</comment>
<gene>
    <name evidence="2" type="ORF">DBV15_04558</name>
</gene>